<gene>
    <name evidence="1" type="ORF">AEK19_MT1256</name>
</gene>
<geneLocation type="mitochondrion" evidence="1"/>
<dbReference type="EMBL" id="KY774314">
    <property type="protein sequence ID" value="ART31464.1"/>
    <property type="molecule type" value="Genomic_DNA"/>
</dbReference>
<keyword evidence="1" id="KW-0496">Mitochondrion</keyword>
<protein>
    <submittedName>
        <fullName evidence="1">Uncharacterized protein</fullName>
    </submittedName>
</protein>
<reference evidence="1" key="1">
    <citation type="submission" date="2017-03" db="EMBL/GenBank/DDBJ databases">
        <title>The mitochondrial genome of the carnivorous plant Utricularia reniformis (Lentibulariaceae): structure, comparative analysis and evolutionary landmarks.</title>
        <authorList>
            <person name="Silva S.R."/>
            <person name="Alvarenga D.O."/>
            <person name="Michael T.P."/>
            <person name="Miranda V.F.O."/>
            <person name="Varani A.M."/>
        </authorList>
    </citation>
    <scope>NUCLEOTIDE SEQUENCE</scope>
</reference>
<proteinExistence type="predicted"/>
<accession>A0A1Y0B248</accession>
<sequence>MILFSEPLGRYLPTELLLGVKTALSNFIQLIEICQSFQTSATHL</sequence>
<dbReference type="AlphaFoldDB" id="A0A1Y0B248"/>
<evidence type="ECO:0000313" key="1">
    <source>
        <dbReference type="EMBL" id="ART31464.1"/>
    </source>
</evidence>
<organism evidence="1">
    <name type="scientific">Utricularia reniformis</name>
    <dbReference type="NCBI Taxonomy" id="192314"/>
    <lineage>
        <taxon>Eukaryota</taxon>
        <taxon>Viridiplantae</taxon>
        <taxon>Streptophyta</taxon>
        <taxon>Embryophyta</taxon>
        <taxon>Tracheophyta</taxon>
        <taxon>Spermatophyta</taxon>
        <taxon>Magnoliopsida</taxon>
        <taxon>eudicotyledons</taxon>
        <taxon>Gunneridae</taxon>
        <taxon>Pentapetalae</taxon>
        <taxon>asterids</taxon>
        <taxon>lamiids</taxon>
        <taxon>Lamiales</taxon>
        <taxon>Lentibulariaceae</taxon>
        <taxon>Utricularia</taxon>
    </lineage>
</organism>
<name>A0A1Y0B248_9LAMI</name>